<proteinExistence type="predicted"/>
<sequence>MDEHLQLVGHNQQLVRAYNSAMETLSGTTTFVLHKVAVAGRRAIADRLAERPGLTLWEYAALAELAELGPSAQNMLAAALGMDPADMVRLMDALIEKRLVQRERDPADRRRYRITLTTRGRTALTTAQRTVRDVEKATLQPLTAAERATLHALVTKIRTHSAQD</sequence>
<dbReference type="GO" id="GO:0003700">
    <property type="term" value="F:DNA-binding transcription factor activity"/>
    <property type="evidence" value="ECO:0007669"/>
    <property type="project" value="InterPro"/>
</dbReference>
<gene>
    <name evidence="2" type="ORF">E0H75_00325</name>
</gene>
<evidence type="ECO:0000259" key="1">
    <source>
        <dbReference type="PROSITE" id="PS50995"/>
    </source>
</evidence>
<dbReference type="SMART" id="SM00347">
    <property type="entry name" value="HTH_MARR"/>
    <property type="match status" value="1"/>
</dbReference>
<dbReference type="OrthoDB" id="3215333at2"/>
<keyword evidence="3" id="KW-1185">Reference proteome</keyword>
<organism evidence="2 3">
    <name type="scientific">Kribbella capetownensis</name>
    <dbReference type="NCBI Taxonomy" id="1572659"/>
    <lineage>
        <taxon>Bacteria</taxon>
        <taxon>Bacillati</taxon>
        <taxon>Actinomycetota</taxon>
        <taxon>Actinomycetes</taxon>
        <taxon>Propionibacteriales</taxon>
        <taxon>Kribbellaceae</taxon>
        <taxon>Kribbella</taxon>
    </lineage>
</organism>
<dbReference type="Gene3D" id="1.10.10.10">
    <property type="entry name" value="Winged helix-like DNA-binding domain superfamily/Winged helix DNA-binding domain"/>
    <property type="match status" value="1"/>
</dbReference>
<dbReference type="Proteomes" id="UP000293342">
    <property type="component" value="Unassembled WGS sequence"/>
</dbReference>
<dbReference type="PANTHER" id="PTHR33164:SF43">
    <property type="entry name" value="HTH-TYPE TRANSCRIPTIONAL REPRESSOR YETL"/>
    <property type="match status" value="1"/>
</dbReference>
<dbReference type="GO" id="GO:0006950">
    <property type="term" value="P:response to stress"/>
    <property type="evidence" value="ECO:0007669"/>
    <property type="project" value="TreeGrafter"/>
</dbReference>
<accession>A0A4R0JZX3</accession>
<comment type="caution">
    <text evidence="2">The sequence shown here is derived from an EMBL/GenBank/DDBJ whole genome shotgun (WGS) entry which is preliminary data.</text>
</comment>
<dbReference type="InterPro" id="IPR036390">
    <property type="entry name" value="WH_DNA-bd_sf"/>
</dbReference>
<protein>
    <submittedName>
        <fullName evidence="2">MarR family transcriptional regulator</fullName>
    </submittedName>
</protein>
<name>A0A4R0JZX3_9ACTN</name>
<dbReference type="EMBL" id="SJKD01000001">
    <property type="protein sequence ID" value="TCC52277.1"/>
    <property type="molecule type" value="Genomic_DNA"/>
</dbReference>
<feature type="domain" description="HTH marR-type" evidence="1">
    <location>
        <begin position="11"/>
        <end position="159"/>
    </location>
</feature>
<dbReference type="InterPro" id="IPR000835">
    <property type="entry name" value="HTH_MarR-typ"/>
</dbReference>
<dbReference type="SUPFAM" id="SSF46785">
    <property type="entry name" value="Winged helix' DNA-binding domain"/>
    <property type="match status" value="1"/>
</dbReference>
<dbReference type="InterPro" id="IPR039422">
    <property type="entry name" value="MarR/SlyA-like"/>
</dbReference>
<reference evidence="2 3" key="1">
    <citation type="submission" date="2019-02" db="EMBL/GenBank/DDBJ databases">
        <title>Kribbella capetownensis sp. nov. and Kribbella speibonae sp. nov., isolated from soil.</title>
        <authorList>
            <person name="Curtis S.M."/>
            <person name="Norton I."/>
            <person name="Everest G.J."/>
            <person name="Meyers P.R."/>
        </authorList>
    </citation>
    <scope>NUCLEOTIDE SEQUENCE [LARGE SCALE GENOMIC DNA]</scope>
    <source>
        <strain evidence="2 3">YM53</strain>
    </source>
</reference>
<evidence type="ECO:0000313" key="3">
    <source>
        <dbReference type="Proteomes" id="UP000293342"/>
    </source>
</evidence>
<dbReference type="InterPro" id="IPR036388">
    <property type="entry name" value="WH-like_DNA-bd_sf"/>
</dbReference>
<dbReference type="PANTHER" id="PTHR33164">
    <property type="entry name" value="TRANSCRIPTIONAL REGULATOR, MARR FAMILY"/>
    <property type="match status" value="1"/>
</dbReference>
<dbReference type="PRINTS" id="PR00598">
    <property type="entry name" value="HTHMARR"/>
</dbReference>
<dbReference type="Pfam" id="PF12802">
    <property type="entry name" value="MarR_2"/>
    <property type="match status" value="1"/>
</dbReference>
<dbReference type="PROSITE" id="PS50995">
    <property type="entry name" value="HTH_MARR_2"/>
    <property type="match status" value="1"/>
</dbReference>
<dbReference type="AlphaFoldDB" id="A0A4R0JZX3"/>
<evidence type="ECO:0000313" key="2">
    <source>
        <dbReference type="EMBL" id="TCC52277.1"/>
    </source>
</evidence>